<accession>N6YG23</accession>
<proteinExistence type="predicted"/>
<evidence type="ECO:0000313" key="3">
    <source>
        <dbReference type="EMBL" id="ENO90440.1"/>
    </source>
</evidence>
<gene>
    <name evidence="3" type="ORF">C666_01010</name>
</gene>
<keyword evidence="4" id="KW-1185">Reference proteome</keyword>
<protein>
    <submittedName>
        <fullName evidence="3">Uncharacterized protein</fullName>
    </submittedName>
</protein>
<name>N6YG23_THAL4</name>
<reference evidence="3 4" key="1">
    <citation type="submission" date="2012-09" db="EMBL/GenBank/DDBJ databases">
        <title>Draft Genome Sequences of 6 Strains from Genus Thauera.</title>
        <authorList>
            <person name="Liu B."/>
            <person name="Shapleigh J.P."/>
            <person name="Frostegard A.H."/>
        </authorList>
    </citation>
    <scope>NUCLEOTIDE SEQUENCE [LARGE SCALE GENOMIC DNA]</scope>
    <source>
        <strain evidence="4">47Lol / DSM 12138</strain>
    </source>
</reference>
<dbReference type="eggNOG" id="ENOG502ZABJ">
    <property type="taxonomic scope" value="Bacteria"/>
</dbReference>
<evidence type="ECO:0000256" key="2">
    <source>
        <dbReference type="SAM" id="MobiDB-lite"/>
    </source>
</evidence>
<dbReference type="STRING" id="1123367.GCA_000621305_02366"/>
<dbReference type="AlphaFoldDB" id="N6YG23"/>
<dbReference type="EMBL" id="AMXE01000002">
    <property type="protein sequence ID" value="ENO90440.1"/>
    <property type="molecule type" value="Genomic_DNA"/>
</dbReference>
<feature type="region of interest" description="Disordered" evidence="2">
    <location>
        <begin position="258"/>
        <end position="286"/>
    </location>
</feature>
<keyword evidence="1" id="KW-0175">Coiled coil</keyword>
<organism evidence="3 4">
    <name type="scientific">Thauera linaloolentis (strain DSM 12138 / JCM 21573 / CCUG 41526 / CIP 105981 / IAM 15112 / NBRC 102519 / 47Lol)</name>
    <dbReference type="NCBI Taxonomy" id="1123367"/>
    <lineage>
        <taxon>Bacteria</taxon>
        <taxon>Pseudomonadati</taxon>
        <taxon>Pseudomonadota</taxon>
        <taxon>Betaproteobacteria</taxon>
        <taxon>Rhodocyclales</taxon>
        <taxon>Zoogloeaceae</taxon>
        <taxon>Thauera</taxon>
    </lineage>
</organism>
<dbReference type="Proteomes" id="UP000013232">
    <property type="component" value="Unassembled WGS sequence"/>
</dbReference>
<comment type="caution">
    <text evidence="3">The sequence shown here is derived from an EMBL/GenBank/DDBJ whole genome shotgun (WGS) entry which is preliminary data.</text>
</comment>
<feature type="coiled-coil region" evidence="1">
    <location>
        <begin position="226"/>
        <end position="253"/>
    </location>
</feature>
<sequence length="286" mass="31618">MAACTALVISRVSGKKPIRKEPEWVEPAPFTIEAANGGTMSLRGGYYPIKYDPMQSGEAAAHADAEGAKQMMRAAYTAATTRRSYTKGRADRVMSRPLLLSFDGIYQGANEVIHDLSWHEWLIDANKILRRLDAPMRQHFGAEKVTAIKRAMEDIARGDQPATTAFERTLGHLRSGATIAGLGWNLRTALLQPLGLTNSIVRVGPAWIARGLREFYGSPAHMARKVEEAQAKSEFLRNRMRTMNREINDVVNRLDKGTRTRLGGAPRRAWLQPVPPAGFPDSGPKT</sequence>
<evidence type="ECO:0000313" key="4">
    <source>
        <dbReference type="Proteomes" id="UP000013232"/>
    </source>
</evidence>
<evidence type="ECO:0000256" key="1">
    <source>
        <dbReference type="SAM" id="Coils"/>
    </source>
</evidence>